<evidence type="ECO:0000313" key="1">
    <source>
        <dbReference type="EMBL" id="VDO00874.1"/>
    </source>
</evidence>
<reference evidence="1 2" key="2">
    <citation type="submission" date="2018-11" db="EMBL/GenBank/DDBJ databases">
        <authorList>
            <consortium name="Pathogen Informatics"/>
        </authorList>
    </citation>
    <scope>NUCLEOTIDE SEQUENCE [LARGE SCALE GENOMIC DNA]</scope>
</reference>
<dbReference type="EMBL" id="UZAE01003943">
    <property type="protein sequence ID" value="VDO00874.1"/>
    <property type="molecule type" value="Genomic_DNA"/>
</dbReference>
<dbReference type="AlphaFoldDB" id="A0A0R3TD76"/>
<keyword evidence="2" id="KW-1185">Reference proteome</keyword>
<gene>
    <name evidence="1" type="ORF">HNAJ_LOCUS5014</name>
</gene>
<organism evidence="3">
    <name type="scientific">Rodentolepis nana</name>
    <name type="common">Dwarf tapeworm</name>
    <name type="synonym">Hymenolepis nana</name>
    <dbReference type="NCBI Taxonomy" id="102285"/>
    <lineage>
        <taxon>Eukaryota</taxon>
        <taxon>Metazoa</taxon>
        <taxon>Spiralia</taxon>
        <taxon>Lophotrochozoa</taxon>
        <taxon>Platyhelminthes</taxon>
        <taxon>Cestoda</taxon>
        <taxon>Eucestoda</taxon>
        <taxon>Cyclophyllidea</taxon>
        <taxon>Hymenolepididae</taxon>
        <taxon>Rodentolepis</taxon>
    </lineage>
</organism>
<dbReference type="WBParaSite" id="HNAJ_0000501501-mRNA-1">
    <property type="protein sequence ID" value="HNAJ_0000501501-mRNA-1"/>
    <property type="gene ID" value="HNAJ_0000501501"/>
</dbReference>
<dbReference type="Proteomes" id="UP000278807">
    <property type="component" value="Unassembled WGS sequence"/>
</dbReference>
<evidence type="ECO:0000313" key="2">
    <source>
        <dbReference type="Proteomes" id="UP000278807"/>
    </source>
</evidence>
<name>A0A0R3TD76_RODNA</name>
<accession>A0A0R3TD76</accession>
<reference evidence="3" key="1">
    <citation type="submission" date="2017-02" db="UniProtKB">
        <authorList>
            <consortium name="WormBaseParasite"/>
        </authorList>
    </citation>
    <scope>IDENTIFICATION</scope>
</reference>
<proteinExistence type="predicted"/>
<evidence type="ECO:0000313" key="3">
    <source>
        <dbReference type="WBParaSite" id="HNAJ_0000501501-mRNA-1"/>
    </source>
</evidence>
<sequence length="77" mass="8828">MSHPELPSKRNSSVKTIKYGTKRELDQKELGAVRQTLQDCSNREKCRRYAFDDYTSGKLGLSLLLTQILFPLTLLLL</sequence>
<protein>
    <submittedName>
        <fullName evidence="1 3">Uncharacterized protein</fullName>
    </submittedName>
</protein>